<dbReference type="Proteomes" id="UP000253977">
    <property type="component" value="Unassembled WGS sequence"/>
</dbReference>
<proteinExistence type="predicted"/>
<sequence length="64" mass="8030">MELRFLVPRDDHRLHQRMQLVRRRARHGFVRERSHQILNMGPVERGQIRWKLDRRRDERVAFCL</sequence>
<gene>
    <name evidence="1" type="ORF">DU478_00630</name>
</gene>
<accession>A0A369TS69</accession>
<dbReference type="AlphaFoldDB" id="A0A369TS69"/>
<reference evidence="1 2" key="1">
    <citation type="submission" date="2018-07" db="EMBL/GenBank/DDBJ databases">
        <title>Thalassococcus profundi sp. nov., a marine bacterium isolated from deep seawater of Okinawa Trough.</title>
        <authorList>
            <person name="Yu M."/>
        </authorList>
    </citation>
    <scope>NUCLEOTIDE SEQUENCE [LARGE SCALE GENOMIC DNA]</scope>
    <source>
        <strain evidence="1 2">WRAS1</strain>
    </source>
</reference>
<evidence type="ECO:0000313" key="2">
    <source>
        <dbReference type="Proteomes" id="UP000253977"/>
    </source>
</evidence>
<evidence type="ECO:0000313" key="1">
    <source>
        <dbReference type="EMBL" id="RDD68020.1"/>
    </source>
</evidence>
<organism evidence="1 2">
    <name type="scientific">Thalassococcus profundi</name>
    <dbReference type="NCBI Taxonomy" id="2282382"/>
    <lineage>
        <taxon>Bacteria</taxon>
        <taxon>Pseudomonadati</taxon>
        <taxon>Pseudomonadota</taxon>
        <taxon>Alphaproteobacteria</taxon>
        <taxon>Rhodobacterales</taxon>
        <taxon>Roseobacteraceae</taxon>
        <taxon>Thalassococcus</taxon>
    </lineage>
</organism>
<dbReference type="EMBL" id="QPMK01000001">
    <property type="protein sequence ID" value="RDD68020.1"/>
    <property type="molecule type" value="Genomic_DNA"/>
</dbReference>
<name>A0A369TS69_9RHOB</name>
<keyword evidence="2" id="KW-1185">Reference proteome</keyword>
<protein>
    <submittedName>
        <fullName evidence="1">Uncharacterized protein</fullName>
    </submittedName>
</protein>
<comment type="caution">
    <text evidence="1">The sequence shown here is derived from an EMBL/GenBank/DDBJ whole genome shotgun (WGS) entry which is preliminary data.</text>
</comment>